<dbReference type="EMBL" id="QOVF01000011">
    <property type="protein sequence ID" value="KAA0690118.1"/>
    <property type="molecule type" value="Genomic_DNA"/>
</dbReference>
<evidence type="ECO:0000256" key="3">
    <source>
        <dbReference type="ARBA" id="ARBA00022982"/>
    </source>
</evidence>
<gene>
    <name evidence="8" type="primary">trxA</name>
    <name evidence="8" type="ORF">DT594_18390</name>
</gene>
<dbReference type="Pfam" id="PF14561">
    <property type="entry name" value="TPR_20"/>
    <property type="match status" value="1"/>
</dbReference>
<dbReference type="Pfam" id="PF14559">
    <property type="entry name" value="TPR_19"/>
    <property type="match status" value="1"/>
</dbReference>
<evidence type="ECO:0000313" key="8">
    <source>
        <dbReference type="EMBL" id="KAA0690118.1"/>
    </source>
</evidence>
<dbReference type="NCBIfam" id="TIGR01068">
    <property type="entry name" value="thioredoxin"/>
    <property type="match status" value="1"/>
</dbReference>
<keyword evidence="5" id="KW-0676">Redox-active center</keyword>
<dbReference type="InterPro" id="IPR011990">
    <property type="entry name" value="TPR-like_helical_dom_sf"/>
</dbReference>
<dbReference type="Pfam" id="PF00085">
    <property type="entry name" value="Thioredoxin"/>
    <property type="match status" value="1"/>
</dbReference>
<dbReference type="Gene3D" id="3.40.30.10">
    <property type="entry name" value="Glutaredoxin"/>
    <property type="match status" value="1"/>
</dbReference>
<dbReference type="PANTHER" id="PTHR45663">
    <property type="entry name" value="GEO12009P1"/>
    <property type="match status" value="1"/>
</dbReference>
<comment type="similarity">
    <text evidence="1">Belongs to the thioredoxin family.</text>
</comment>
<dbReference type="GO" id="GO:0015035">
    <property type="term" value="F:protein-disulfide reductase activity"/>
    <property type="evidence" value="ECO:0007669"/>
    <property type="project" value="UniProtKB-UniRule"/>
</dbReference>
<evidence type="ECO:0000256" key="6">
    <source>
        <dbReference type="NCBIfam" id="TIGR01068"/>
    </source>
</evidence>
<reference evidence="8 9" key="1">
    <citation type="submission" date="2018-07" db="EMBL/GenBank/DDBJ databases">
        <title>Pseudomonas laoshanensis sp. nov., isolated from soil.</title>
        <authorList>
            <person name="Sun J."/>
            <person name="Yu L."/>
            <person name="Wang M."/>
            <person name="Zhang C."/>
        </authorList>
    </citation>
    <scope>NUCLEOTIDE SEQUENCE [LARGE SCALE GENOMIC DNA]</scope>
    <source>
        <strain evidence="8 9">Y22</strain>
    </source>
</reference>
<dbReference type="InterPro" id="IPR005746">
    <property type="entry name" value="Thioredoxin"/>
</dbReference>
<dbReference type="RefSeq" id="WP_149334558.1">
    <property type="nucleotide sequence ID" value="NZ_QOVF01000011.1"/>
</dbReference>
<evidence type="ECO:0000256" key="2">
    <source>
        <dbReference type="ARBA" id="ARBA00022448"/>
    </source>
</evidence>
<name>A0A7V7GM57_9GAMM</name>
<keyword evidence="9" id="KW-1185">Reference proteome</keyword>
<dbReference type="InterPro" id="IPR036249">
    <property type="entry name" value="Thioredoxin-like_sf"/>
</dbReference>
<sequence>MSQSSYIFDVTEETFDRYVLENSFHKPVLVDFWADWCAPCKALMPVLAGITESYAGELLMAKVDCDAEAGLSERFGIRSLPTVVLFKDGQPVEGFAGMQPESAIRALLEPHVSLPPMPDADAGDTEADISAQVDALLRNGSSAQAIALLQQAMTIEPSDKLRLLLGHAYSCNDQLAEAEQVLAEVTDREAHKLPLKSLHAEIGFRRQAHDFPAEALLLERLKHSPQDSEATFQLAILKLAHQDHELALAHLLSLFQHDRSYADGAAQRTLLEVFDILGSEHPLTTQYRRKLYQALY</sequence>
<proteinExistence type="inferred from homology"/>
<organism evidence="8 9">
    <name type="scientific">Halopseudomonas laoshanensis</name>
    <dbReference type="NCBI Taxonomy" id="2268758"/>
    <lineage>
        <taxon>Bacteria</taxon>
        <taxon>Pseudomonadati</taxon>
        <taxon>Pseudomonadota</taxon>
        <taxon>Gammaproteobacteria</taxon>
        <taxon>Pseudomonadales</taxon>
        <taxon>Pseudomonadaceae</taxon>
        <taxon>Halopseudomonas</taxon>
    </lineage>
</organism>
<dbReference type="PROSITE" id="PS00194">
    <property type="entry name" value="THIOREDOXIN_1"/>
    <property type="match status" value="1"/>
</dbReference>
<dbReference type="InterPro" id="IPR017937">
    <property type="entry name" value="Thioredoxin_CS"/>
</dbReference>
<dbReference type="GO" id="GO:0006950">
    <property type="term" value="P:response to stress"/>
    <property type="evidence" value="ECO:0007669"/>
    <property type="project" value="UniProtKB-ARBA"/>
</dbReference>
<dbReference type="SUPFAM" id="SSF52833">
    <property type="entry name" value="Thioredoxin-like"/>
    <property type="match status" value="1"/>
</dbReference>
<dbReference type="InterPro" id="IPR013766">
    <property type="entry name" value="Thioredoxin_domain"/>
</dbReference>
<keyword evidence="4" id="KW-1015">Disulfide bond</keyword>
<comment type="caution">
    <text evidence="8">The sequence shown here is derived from an EMBL/GenBank/DDBJ whole genome shotgun (WGS) entry which is preliminary data.</text>
</comment>
<protein>
    <recommendedName>
        <fullName evidence="6">Thioredoxin</fullName>
    </recommendedName>
</protein>
<dbReference type="AlphaFoldDB" id="A0A7V7GM57"/>
<dbReference type="Proteomes" id="UP000463138">
    <property type="component" value="Unassembled WGS sequence"/>
</dbReference>
<keyword evidence="2" id="KW-0813">Transport</keyword>
<dbReference type="PANTHER" id="PTHR45663:SF11">
    <property type="entry name" value="GEO12009P1"/>
    <property type="match status" value="1"/>
</dbReference>
<dbReference type="GO" id="GO:0005737">
    <property type="term" value="C:cytoplasm"/>
    <property type="evidence" value="ECO:0007669"/>
    <property type="project" value="TreeGrafter"/>
</dbReference>
<evidence type="ECO:0000256" key="1">
    <source>
        <dbReference type="ARBA" id="ARBA00008987"/>
    </source>
</evidence>
<accession>A0A7V7GM57</accession>
<dbReference type="PROSITE" id="PS51352">
    <property type="entry name" value="THIOREDOXIN_2"/>
    <property type="match status" value="1"/>
</dbReference>
<feature type="domain" description="Thioredoxin" evidence="7">
    <location>
        <begin position="1"/>
        <end position="113"/>
    </location>
</feature>
<dbReference type="PRINTS" id="PR00421">
    <property type="entry name" value="THIOREDOXIN"/>
</dbReference>
<evidence type="ECO:0000256" key="5">
    <source>
        <dbReference type="ARBA" id="ARBA00023284"/>
    </source>
</evidence>
<dbReference type="Gene3D" id="1.25.40.10">
    <property type="entry name" value="Tetratricopeptide repeat domain"/>
    <property type="match status" value="2"/>
</dbReference>
<keyword evidence="3" id="KW-0249">Electron transport</keyword>
<dbReference type="CDD" id="cd02956">
    <property type="entry name" value="ybbN"/>
    <property type="match status" value="1"/>
</dbReference>
<dbReference type="OrthoDB" id="9790390at2"/>
<dbReference type="SUPFAM" id="SSF48452">
    <property type="entry name" value="TPR-like"/>
    <property type="match status" value="1"/>
</dbReference>
<evidence type="ECO:0000313" key="9">
    <source>
        <dbReference type="Proteomes" id="UP000463138"/>
    </source>
</evidence>
<evidence type="ECO:0000259" key="7">
    <source>
        <dbReference type="PROSITE" id="PS51352"/>
    </source>
</evidence>
<dbReference type="FunFam" id="3.40.30.10:FF:000001">
    <property type="entry name" value="Thioredoxin"/>
    <property type="match status" value="1"/>
</dbReference>
<evidence type="ECO:0000256" key="4">
    <source>
        <dbReference type="ARBA" id="ARBA00023157"/>
    </source>
</evidence>